<keyword evidence="3" id="KW-1185">Reference proteome</keyword>
<protein>
    <submittedName>
        <fullName evidence="2">Uncharacterized protein</fullName>
    </submittedName>
</protein>
<feature type="region of interest" description="Disordered" evidence="1">
    <location>
        <begin position="28"/>
        <end position="59"/>
    </location>
</feature>
<comment type="caution">
    <text evidence="2">The sequence shown here is derived from an EMBL/GenBank/DDBJ whole genome shotgun (WGS) entry which is preliminary data.</text>
</comment>
<organism evidence="2 3">
    <name type="scientific">Zizania palustris</name>
    <name type="common">Northern wild rice</name>
    <dbReference type="NCBI Taxonomy" id="103762"/>
    <lineage>
        <taxon>Eukaryota</taxon>
        <taxon>Viridiplantae</taxon>
        <taxon>Streptophyta</taxon>
        <taxon>Embryophyta</taxon>
        <taxon>Tracheophyta</taxon>
        <taxon>Spermatophyta</taxon>
        <taxon>Magnoliopsida</taxon>
        <taxon>Liliopsida</taxon>
        <taxon>Poales</taxon>
        <taxon>Poaceae</taxon>
        <taxon>BOP clade</taxon>
        <taxon>Oryzoideae</taxon>
        <taxon>Oryzeae</taxon>
        <taxon>Zizaniinae</taxon>
        <taxon>Zizania</taxon>
    </lineage>
</organism>
<dbReference type="EMBL" id="JAAALK010000086">
    <property type="protein sequence ID" value="KAG8082544.1"/>
    <property type="molecule type" value="Genomic_DNA"/>
</dbReference>
<evidence type="ECO:0000313" key="3">
    <source>
        <dbReference type="Proteomes" id="UP000729402"/>
    </source>
</evidence>
<evidence type="ECO:0000256" key="1">
    <source>
        <dbReference type="SAM" id="MobiDB-lite"/>
    </source>
</evidence>
<reference evidence="2" key="2">
    <citation type="submission" date="2021-02" db="EMBL/GenBank/DDBJ databases">
        <authorList>
            <person name="Kimball J.A."/>
            <person name="Haas M.W."/>
            <person name="Macchietto M."/>
            <person name="Kono T."/>
            <person name="Duquette J."/>
            <person name="Shao M."/>
        </authorList>
    </citation>
    <scope>NUCLEOTIDE SEQUENCE</scope>
    <source>
        <tissue evidence="2">Fresh leaf tissue</tissue>
    </source>
</reference>
<accession>A0A8J5TAA9</accession>
<evidence type="ECO:0000313" key="2">
    <source>
        <dbReference type="EMBL" id="KAG8082544.1"/>
    </source>
</evidence>
<name>A0A8J5TAA9_ZIZPA</name>
<sequence length="118" mass="13269">MAHDGAGGHAAMWDDTVAGRDDGAWRGAPACGGAGRPGARWGRPLPTTKGREEDKGRREEGAFEEQCDFFKKNVSSLKFCGKIVQETIFFICRVQIFFKNLFDLFFINKFYEIVVRNT</sequence>
<dbReference type="AlphaFoldDB" id="A0A8J5TAA9"/>
<reference evidence="2" key="1">
    <citation type="journal article" date="2021" name="bioRxiv">
        <title>Whole Genome Assembly and Annotation of Northern Wild Rice, Zizania palustris L., Supports a Whole Genome Duplication in the Zizania Genus.</title>
        <authorList>
            <person name="Haas M."/>
            <person name="Kono T."/>
            <person name="Macchietto M."/>
            <person name="Millas R."/>
            <person name="McGilp L."/>
            <person name="Shao M."/>
            <person name="Duquette J."/>
            <person name="Hirsch C.N."/>
            <person name="Kimball J."/>
        </authorList>
    </citation>
    <scope>NUCLEOTIDE SEQUENCE</scope>
    <source>
        <tissue evidence="2">Fresh leaf tissue</tissue>
    </source>
</reference>
<gene>
    <name evidence="2" type="ORF">GUJ93_ZPchr0014g46895</name>
</gene>
<proteinExistence type="predicted"/>
<dbReference type="Proteomes" id="UP000729402">
    <property type="component" value="Unassembled WGS sequence"/>
</dbReference>
<feature type="compositionally biased region" description="Basic and acidic residues" evidence="1">
    <location>
        <begin position="49"/>
        <end position="59"/>
    </location>
</feature>